<keyword evidence="6" id="KW-0822">Tryptophan biosynthesis</keyword>
<evidence type="ECO:0000313" key="10">
    <source>
        <dbReference type="EMBL" id="ODN42988.1"/>
    </source>
</evidence>
<keyword evidence="4" id="KW-0028">Amino-acid biosynthesis</keyword>
<evidence type="ECO:0000256" key="5">
    <source>
        <dbReference type="ARBA" id="ARBA00022793"/>
    </source>
</evidence>
<organism evidence="10 11">
    <name type="scientific">Piscirickettsia litoralis</name>
    <dbReference type="NCBI Taxonomy" id="1891921"/>
    <lineage>
        <taxon>Bacteria</taxon>
        <taxon>Pseudomonadati</taxon>
        <taxon>Pseudomonadota</taxon>
        <taxon>Gammaproteobacteria</taxon>
        <taxon>Thiotrichales</taxon>
        <taxon>Piscirickettsiaceae</taxon>
        <taxon>Piscirickettsia</taxon>
    </lineage>
</organism>
<dbReference type="InterPro" id="IPR011060">
    <property type="entry name" value="RibuloseP-bd_barrel"/>
</dbReference>
<dbReference type="InterPro" id="IPR001468">
    <property type="entry name" value="Indole-3-GlycerolPSynthase_CS"/>
</dbReference>
<dbReference type="Pfam" id="PF00218">
    <property type="entry name" value="IGPS"/>
    <property type="match status" value="1"/>
</dbReference>
<dbReference type="EC" id="4.1.1.48" evidence="3"/>
<protein>
    <recommendedName>
        <fullName evidence="3">indole-3-glycerol-phosphate synthase</fullName>
        <ecNumber evidence="3">4.1.1.48</ecNumber>
    </recommendedName>
</protein>
<keyword evidence="5" id="KW-0210">Decarboxylase</keyword>
<keyword evidence="8" id="KW-0456">Lyase</keyword>
<dbReference type="CDD" id="cd00331">
    <property type="entry name" value="IGPS"/>
    <property type="match status" value="1"/>
</dbReference>
<comment type="caution">
    <text evidence="10">The sequence shown here is derived from an EMBL/GenBank/DDBJ whole genome shotgun (WGS) entry which is preliminary data.</text>
</comment>
<evidence type="ECO:0000256" key="1">
    <source>
        <dbReference type="ARBA" id="ARBA00001633"/>
    </source>
</evidence>
<dbReference type="PANTHER" id="PTHR22854">
    <property type="entry name" value="TRYPTOPHAN BIOSYNTHESIS PROTEIN"/>
    <property type="match status" value="1"/>
</dbReference>
<dbReference type="PROSITE" id="PS00614">
    <property type="entry name" value="IGPS"/>
    <property type="match status" value="1"/>
</dbReference>
<dbReference type="EMBL" id="MDTU01000001">
    <property type="protein sequence ID" value="ODN42988.1"/>
    <property type="molecule type" value="Genomic_DNA"/>
</dbReference>
<gene>
    <name evidence="10" type="ORF">BGC07_08715</name>
</gene>
<reference evidence="10 11" key="1">
    <citation type="submission" date="2016-08" db="EMBL/GenBank/DDBJ databases">
        <title>Draft genome sequence of Candidatus Piscirickettsia litoralis, from seawater.</title>
        <authorList>
            <person name="Wan X."/>
            <person name="Lee A.J."/>
            <person name="Hou S."/>
            <person name="Donachie S.P."/>
        </authorList>
    </citation>
    <scope>NUCLEOTIDE SEQUENCE [LARGE SCALE GENOMIC DNA]</scope>
    <source>
        <strain evidence="10 11">Y2</strain>
    </source>
</reference>
<comment type="pathway">
    <text evidence="2">Amino-acid biosynthesis; L-tryptophan biosynthesis; L-tryptophan from chorismate: step 4/5.</text>
</comment>
<dbReference type="RefSeq" id="WP_069312785.1">
    <property type="nucleotide sequence ID" value="NZ_MDTU01000001.1"/>
</dbReference>
<evidence type="ECO:0000313" key="11">
    <source>
        <dbReference type="Proteomes" id="UP000094329"/>
    </source>
</evidence>
<dbReference type="Proteomes" id="UP000094329">
    <property type="component" value="Unassembled WGS sequence"/>
</dbReference>
<dbReference type="InterPro" id="IPR013785">
    <property type="entry name" value="Aldolase_TIM"/>
</dbReference>
<proteinExistence type="predicted"/>
<keyword evidence="7" id="KW-0057">Aromatic amino acid biosynthesis</keyword>
<evidence type="ECO:0000256" key="3">
    <source>
        <dbReference type="ARBA" id="ARBA00012362"/>
    </source>
</evidence>
<keyword evidence="11" id="KW-1185">Reference proteome</keyword>
<feature type="domain" description="Indole-3-glycerol phosphate synthase" evidence="9">
    <location>
        <begin position="6"/>
        <end position="254"/>
    </location>
</feature>
<evidence type="ECO:0000256" key="8">
    <source>
        <dbReference type="ARBA" id="ARBA00023239"/>
    </source>
</evidence>
<dbReference type="PANTHER" id="PTHR22854:SF2">
    <property type="entry name" value="INDOLE-3-GLYCEROL-PHOSPHATE SYNTHASE"/>
    <property type="match status" value="1"/>
</dbReference>
<evidence type="ECO:0000259" key="9">
    <source>
        <dbReference type="Pfam" id="PF00218"/>
    </source>
</evidence>
<dbReference type="Gene3D" id="3.20.20.70">
    <property type="entry name" value="Aldolase class I"/>
    <property type="match status" value="1"/>
</dbReference>
<evidence type="ECO:0000256" key="7">
    <source>
        <dbReference type="ARBA" id="ARBA00023141"/>
    </source>
</evidence>
<sequence length="258" mass="28475">MNFIEKMIAIKKEEIANINEKEIFEKLDVISLTKSVKKEFLPDAFNIIAEIKRSSPSKGHLAEIADPLALAYQYAQGGVQAISVLTEEKYFNGSLTDLKQVSERLRNTNISVLRKDFIIDELQIYQAAAFGADAVLLITSMVKGELAHLIKVALEVGLQPFVETHSIDEIKIAEDAGATVLGINNRNLHTLEVDPEHCLRMIDHVSSDKGIKIVAESAIHSVDQVKEVRKSGFNAALIGELLVKSDDPKSLIQTMLQG</sequence>
<dbReference type="InterPro" id="IPR045186">
    <property type="entry name" value="Indole-3-glycerol_P_synth"/>
</dbReference>
<dbReference type="InterPro" id="IPR013798">
    <property type="entry name" value="Indole-3-glycerol_P_synth_dom"/>
</dbReference>
<evidence type="ECO:0000256" key="6">
    <source>
        <dbReference type="ARBA" id="ARBA00022822"/>
    </source>
</evidence>
<name>A0ABX3A2C5_9GAMM</name>
<evidence type="ECO:0000256" key="4">
    <source>
        <dbReference type="ARBA" id="ARBA00022605"/>
    </source>
</evidence>
<comment type="catalytic activity">
    <reaction evidence="1">
        <text>1-(2-carboxyphenylamino)-1-deoxy-D-ribulose 5-phosphate + H(+) = (1S,2R)-1-C-(indol-3-yl)glycerol 3-phosphate + CO2 + H2O</text>
        <dbReference type="Rhea" id="RHEA:23476"/>
        <dbReference type="ChEBI" id="CHEBI:15377"/>
        <dbReference type="ChEBI" id="CHEBI:15378"/>
        <dbReference type="ChEBI" id="CHEBI:16526"/>
        <dbReference type="ChEBI" id="CHEBI:58613"/>
        <dbReference type="ChEBI" id="CHEBI:58866"/>
        <dbReference type="EC" id="4.1.1.48"/>
    </reaction>
</comment>
<accession>A0ABX3A2C5</accession>
<evidence type="ECO:0000256" key="2">
    <source>
        <dbReference type="ARBA" id="ARBA00004696"/>
    </source>
</evidence>
<dbReference type="SUPFAM" id="SSF51366">
    <property type="entry name" value="Ribulose-phoshate binding barrel"/>
    <property type="match status" value="1"/>
</dbReference>